<dbReference type="GO" id="GO:0006614">
    <property type="term" value="P:SRP-dependent cotranslational protein targeting to membrane"/>
    <property type="evidence" value="ECO:0007669"/>
    <property type="project" value="InterPro"/>
</dbReference>
<reference evidence="10" key="1">
    <citation type="submission" date="2023-06" db="EMBL/GenBank/DDBJ databases">
        <authorList>
            <person name="Kurt Z."/>
        </authorList>
    </citation>
    <scope>NUCLEOTIDE SEQUENCE</scope>
</reference>
<reference evidence="11 12" key="2">
    <citation type="submission" date="2024-07" db="EMBL/GenBank/DDBJ databases">
        <authorList>
            <person name="Akdeniz Z."/>
        </authorList>
    </citation>
    <scope>NUCLEOTIDE SEQUENCE [LARGE SCALE GENOMIC DNA]</scope>
</reference>
<dbReference type="PANTHER" id="PTHR12860:SF0">
    <property type="entry name" value="SIGNAL RECOGNITION PARTICLE SUBUNIT SRP68"/>
    <property type="match status" value="1"/>
</dbReference>
<evidence type="ECO:0000256" key="6">
    <source>
        <dbReference type="ARBA" id="ARBA00023135"/>
    </source>
</evidence>
<accession>A0AA86Q1P0</accession>
<dbReference type="GO" id="GO:0008312">
    <property type="term" value="F:7S RNA binding"/>
    <property type="evidence" value="ECO:0007669"/>
    <property type="project" value="InterPro"/>
</dbReference>
<evidence type="ECO:0000256" key="1">
    <source>
        <dbReference type="ARBA" id="ARBA00004496"/>
    </source>
</evidence>
<dbReference type="PANTHER" id="PTHR12860">
    <property type="entry name" value="SIGNAL RECOGNITION PARTICLE 68 KDA PROTEIN"/>
    <property type="match status" value="1"/>
</dbReference>
<evidence type="ECO:0000256" key="3">
    <source>
        <dbReference type="ARBA" id="ARBA00009352"/>
    </source>
</evidence>
<dbReference type="Gene3D" id="1.10.3450.40">
    <property type="entry name" value="Signal recognition particle, SRP68 subunit, RNA-binding domain"/>
    <property type="match status" value="1"/>
</dbReference>
<evidence type="ECO:0000256" key="7">
    <source>
        <dbReference type="ARBA" id="ARBA00023242"/>
    </source>
</evidence>
<dbReference type="InterPro" id="IPR038253">
    <property type="entry name" value="SRP68_N_sf"/>
</dbReference>
<keyword evidence="4" id="KW-0963">Cytoplasm</keyword>
<evidence type="ECO:0000313" key="10">
    <source>
        <dbReference type="EMBL" id="CAI9950221.1"/>
    </source>
</evidence>
<keyword evidence="8" id="KW-0687">Ribonucleoprotein</keyword>
<dbReference type="EMBL" id="CAXDID020000160">
    <property type="protein sequence ID" value="CAL6044465.1"/>
    <property type="molecule type" value="Genomic_DNA"/>
</dbReference>
<dbReference type="AlphaFoldDB" id="A0AA86Q1P0"/>
<dbReference type="InterPro" id="IPR026258">
    <property type="entry name" value="SRP68"/>
</dbReference>
<organism evidence="10">
    <name type="scientific">Hexamita inflata</name>
    <dbReference type="NCBI Taxonomy" id="28002"/>
    <lineage>
        <taxon>Eukaryota</taxon>
        <taxon>Metamonada</taxon>
        <taxon>Diplomonadida</taxon>
        <taxon>Hexamitidae</taxon>
        <taxon>Hexamitinae</taxon>
        <taxon>Hexamita</taxon>
    </lineage>
</organism>
<keyword evidence="7" id="KW-0539">Nucleus</keyword>
<name>A0AA86Q1P0_9EUKA</name>
<dbReference type="GO" id="GO:0005047">
    <property type="term" value="F:signal recognition particle binding"/>
    <property type="evidence" value="ECO:0007669"/>
    <property type="project" value="InterPro"/>
</dbReference>
<comment type="caution">
    <text evidence="10">The sequence shown here is derived from an EMBL/GenBank/DDBJ whole genome shotgun (WGS) entry which is preliminary data.</text>
</comment>
<keyword evidence="12" id="KW-1185">Reference proteome</keyword>
<dbReference type="Proteomes" id="UP001642409">
    <property type="component" value="Unassembled WGS sequence"/>
</dbReference>
<evidence type="ECO:0000256" key="4">
    <source>
        <dbReference type="ARBA" id="ARBA00022490"/>
    </source>
</evidence>
<keyword evidence="6" id="KW-0733">Signal recognition particle</keyword>
<dbReference type="GO" id="GO:0005730">
    <property type="term" value="C:nucleolus"/>
    <property type="evidence" value="ECO:0007669"/>
    <property type="project" value="UniProtKB-SubCell"/>
</dbReference>
<protein>
    <recommendedName>
        <fullName evidence="9">Signal recognition particle subunit SRP68</fullName>
    </recommendedName>
</protein>
<dbReference type="GO" id="GO:0005786">
    <property type="term" value="C:signal recognition particle, endoplasmic reticulum targeting"/>
    <property type="evidence" value="ECO:0007669"/>
    <property type="project" value="UniProtKB-KW"/>
</dbReference>
<dbReference type="EMBL" id="CATOUU010000807">
    <property type="protein sequence ID" value="CAI9950221.1"/>
    <property type="molecule type" value="Genomic_DNA"/>
</dbReference>
<evidence type="ECO:0000256" key="9">
    <source>
        <dbReference type="ARBA" id="ARBA00029498"/>
    </source>
</evidence>
<dbReference type="GO" id="GO:0030942">
    <property type="term" value="F:endoplasmic reticulum signal peptide binding"/>
    <property type="evidence" value="ECO:0007669"/>
    <property type="project" value="InterPro"/>
</dbReference>
<keyword evidence="5" id="KW-0694">RNA-binding</keyword>
<evidence type="ECO:0000313" key="11">
    <source>
        <dbReference type="EMBL" id="CAL6044465.1"/>
    </source>
</evidence>
<evidence type="ECO:0000313" key="12">
    <source>
        <dbReference type="Proteomes" id="UP001642409"/>
    </source>
</evidence>
<comment type="similarity">
    <text evidence="3">Belongs to the SRP68 family.</text>
</comment>
<proteinExistence type="inferred from homology"/>
<sequence>MHLNLDLTSYIHNLRGANGFYSSEFQRYAHYIASLMPHLRKISAPALRLQAAKHPFVFQADFLKRDDYGLTIIQNELAQLIILEAERAFSNAGQLQKFLQSNDPKLMNLNFQKLRRRQFLDLKRALERAATLQLTTKQFGSESLQIQTDYYHSFINANVQQEQDQYFEAANSFSAACEALVLLKSAQVEQEAIEALLNDCQERLNHCVFMAKAYAGDDAEILKQIDLDCEQERQNIRDKYINLQKNKDDVEVKQEVVKIFQTETQKIVELVIPRGAISRKLKVFSDNPILSQDQTSDYSKIEKQMKVEYDEIETVFVPGVFSRPKQNKSDYCTKEFKNISQRIELLKKLLNLTQSYLDKPKPIDHSRLQHFNSIIKSELNVNLTKYYKINVQNYMFGLVNGKYSKKNYNVQQAIEYLLCKELKQDAVNQRVVSQLASQNVSETVRQYIVIYYVQLLEQMKKKPETFKILDGEKEVNYQIDVFYQVPVQPQGQQPKTGKPPVQEFTTKVDALKQLQLFAAQQQQVLTHLLYVLQKPCGEFFTKITLKDVIEASLDVLQRRQNIKVEDKGEQGVIAPIMPGPAFFDVLPDELEFDDILFDCAGKQKEVIVKEEPKKKFGLFK</sequence>
<gene>
    <name evidence="10" type="ORF">HINF_LOCUS37866</name>
    <name evidence="11" type="ORF">HINF_LOCUS40572</name>
</gene>
<evidence type="ECO:0000256" key="5">
    <source>
        <dbReference type="ARBA" id="ARBA00022884"/>
    </source>
</evidence>
<evidence type="ECO:0000256" key="2">
    <source>
        <dbReference type="ARBA" id="ARBA00004604"/>
    </source>
</evidence>
<comment type="subcellular location">
    <subcellularLocation>
        <location evidence="1">Cytoplasm</location>
    </subcellularLocation>
    <subcellularLocation>
        <location evidence="2">Nucleus</location>
        <location evidence="2">Nucleolus</location>
    </subcellularLocation>
</comment>
<evidence type="ECO:0000256" key="8">
    <source>
        <dbReference type="ARBA" id="ARBA00023274"/>
    </source>
</evidence>